<dbReference type="EMBL" id="LR862141">
    <property type="protein sequence ID" value="CAD1821349.1"/>
    <property type="molecule type" value="Genomic_DNA"/>
</dbReference>
<organism evidence="1">
    <name type="scientific">Ananas comosus var. bracteatus</name>
    <name type="common">red pineapple</name>
    <dbReference type="NCBI Taxonomy" id="296719"/>
    <lineage>
        <taxon>Eukaryota</taxon>
        <taxon>Viridiplantae</taxon>
        <taxon>Streptophyta</taxon>
        <taxon>Embryophyta</taxon>
        <taxon>Tracheophyta</taxon>
        <taxon>Spermatophyta</taxon>
        <taxon>Magnoliopsida</taxon>
        <taxon>Liliopsida</taxon>
        <taxon>Poales</taxon>
        <taxon>Bromeliaceae</taxon>
        <taxon>Bromelioideae</taxon>
        <taxon>Ananas</taxon>
    </lineage>
</organism>
<evidence type="ECO:0000313" key="1">
    <source>
        <dbReference type="EMBL" id="CAD1821349.1"/>
    </source>
</evidence>
<protein>
    <submittedName>
        <fullName evidence="1">Uncharacterized protein</fullName>
    </submittedName>
</protein>
<sequence>MGGSLGKLLLSYQRPVSDNQNRSSIVSTRHQRAVATCVRVSVRVELSDFGKRLSFVGEICGGNALRSTIVVGNEKKRQRACNTMFHVPWRCERIRGDTTHYDAVANSAASGVLSAGLASADSDALLGPQCGRGETAYYRAFGKLHTSSLGHIGYSLSTRLCNFRSSSYRDEAASHGKAFALLLQAPHDGAQIIIKDRFPVPRLVVCDQHGSQIEATSGI</sequence>
<name>A0A6V7NRV7_ANACO</name>
<dbReference type="SUPFAM" id="SSF82754">
    <property type="entry name" value="C-terminal, gelsolin-like domain of Sec23/24"/>
    <property type="match status" value="1"/>
</dbReference>
<dbReference type="Gene3D" id="3.40.20.10">
    <property type="entry name" value="Severin"/>
    <property type="match status" value="1"/>
</dbReference>
<dbReference type="InterPro" id="IPR036180">
    <property type="entry name" value="Gelsolin-like_dom_sf"/>
</dbReference>
<dbReference type="InterPro" id="IPR029006">
    <property type="entry name" value="ADF-H/Gelsolin-like_dom_sf"/>
</dbReference>
<reference evidence="1" key="1">
    <citation type="submission" date="2020-07" db="EMBL/GenBank/DDBJ databases">
        <authorList>
            <person name="Lin J."/>
        </authorList>
    </citation>
    <scope>NUCLEOTIDE SEQUENCE</scope>
</reference>
<accession>A0A6V7NRV7</accession>
<gene>
    <name evidence="1" type="ORF">CB5_LOCUS4560</name>
</gene>
<dbReference type="AlphaFoldDB" id="A0A6V7NRV7"/>
<proteinExistence type="predicted"/>